<accession>A0A1S3JY74</accession>
<evidence type="ECO:0000256" key="1">
    <source>
        <dbReference type="SAM" id="SignalP"/>
    </source>
</evidence>
<dbReference type="InParanoid" id="A0A1S3JY74"/>
<keyword evidence="2" id="KW-1185">Reference proteome</keyword>
<name>A0A1S3JY74_LINAN</name>
<sequence>MSPGRCGGLMHIWITLSMPTLMAATDSWSYQESEHLKNTTLTKATERNVSPTADWRPYTVKVRRKLELCEKHAVIRNTHTSTLDNMEEVWKAIANEISSVAISTRSSAECPDN</sequence>
<organism evidence="2 3">
    <name type="scientific">Lingula anatina</name>
    <name type="common">Brachiopod</name>
    <name type="synonym">Lingula unguis</name>
    <dbReference type="NCBI Taxonomy" id="7574"/>
    <lineage>
        <taxon>Eukaryota</taxon>
        <taxon>Metazoa</taxon>
        <taxon>Spiralia</taxon>
        <taxon>Lophotrochozoa</taxon>
        <taxon>Brachiopoda</taxon>
        <taxon>Linguliformea</taxon>
        <taxon>Lingulata</taxon>
        <taxon>Lingulida</taxon>
        <taxon>Linguloidea</taxon>
        <taxon>Lingulidae</taxon>
        <taxon>Lingula</taxon>
    </lineage>
</organism>
<dbReference type="Proteomes" id="UP000085678">
    <property type="component" value="Unplaced"/>
</dbReference>
<gene>
    <name evidence="3" type="primary">LOC106177205</name>
</gene>
<dbReference type="GeneID" id="106177205"/>
<dbReference type="RefSeq" id="XP_013415365.1">
    <property type="nucleotide sequence ID" value="XM_013559911.1"/>
</dbReference>
<keyword evidence="1" id="KW-0732">Signal</keyword>
<evidence type="ECO:0000313" key="3">
    <source>
        <dbReference type="RefSeq" id="XP_013415365.1"/>
    </source>
</evidence>
<proteinExistence type="predicted"/>
<dbReference type="AlphaFoldDB" id="A0A1S3JY74"/>
<feature type="signal peptide" evidence="1">
    <location>
        <begin position="1"/>
        <end position="24"/>
    </location>
</feature>
<dbReference type="KEGG" id="lak:106177205"/>
<feature type="chain" id="PRO_5010168166" evidence="1">
    <location>
        <begin position="25"/>
        <end position="113"/>
    </location>
</feature>
<evidence type="ECO:0000313" key="2">
    <source>
        <dbReference type="Proteomes" id="UP000085678"/>
    </source>
</evidence>
<reference evidence="3" key="1">
    <citation type="submission" date="2025-08" db="UniProtKB">
        <authorList>
            <consortium name="RefSeq"/>
        </authorList>
    </citation>
    <scope>IDENTIFICATION</scope>
    <source>
        <tissue evidence="3">Gonads</tissue>
    </source>
</reference>
<protein>
    <submittedName>
        <fullName evidence="3">Uncharacterized protein LOC106177205</fullName>
    </submittedName>
</protein>